<accession>A0AAV7S4M7</accession>
<evidence type="ECO:0000313" key="3">
    <source>
        <dbReference type="Proteomes" id="UP001066276"/>
    </source>
</evidence>
<gene>
    <name evidence="2" type="ORF">NDU88_000463</name>
</gene>
<proteinExistence type="predicted"/>
<feature type="region of interest" description="Disordered" evidence="1">
    <location>
        <begin position="30"/>
        <end position="55"/>
    </location>
</feature>
<protein>
    <submittedName>
        <fullName evidence="2">Uncharacterized protein</fullName>
    </submittedName>
</protein>
<evidence type="ECO:0000256" key="1">
    <source>
        <dbReference type="SAM" id="MobiDB-lite"/>
    </source>
</evidence>
<dbReference type="EMBL" id="JANPWB010000008">
    <property type="protein sequence ID" value="KAJ1159959.1"/>
    <property type="molecule type" value="Genomic_DNA"/>
</dbReference>
<name>A0AAV7S4M7_PLEWA</name>
<feature type="region of interest" description="Disordered" evidence="1">
    <location>
        <begin position="67"/>
        <end position="106"/>
    </location>
</feature>
<evidence type="ECO:0000313" key="2">
    <source>
        <dbReference type="EMBL" id="KAJ1159959.1"/>
    </source>
</evidence>
<dbReference type="AlphaFoldDB" id="A0AAV7S4M7"/>
<dbReference type="Proteomes" id="UP001066276">
    <property type="component" value="Chromosome 4_2"/>
</dbReference>
<reference evidence="2" key="1">
    <citation type="journal article" date="2022" name="bioRxiv">
        <title>Sequencing and chromosome-scale assembly of the giantPleurodeles waltlgenome.</title>
        <authorList>
            <person name="Brown T."/>
            <person name="Elewa A."/>
            <person name="Iarovenko S."/>
            <person name="Subramanian E."/>
            <person name="Araus A.J."/>
            <person name="Petzold A."/>
            <person name="Susuki M."/>
            <person name="Suzuki K.-i.T."/>
            <person name="Hayashi T."/>
            <person name="Toyoda A."/>
            <person name="Oliveira C."/>
            <person name="Osipova E."/>
            <person name="Leigh N.D."/>
            <person name="Simon A."/>
            <person name="Yun M.H."/>
        </authorList>
    </citation>
    <scope>NUCLEOTIDE SEQUENCE</scope>
    <source>
        <strain evidence="2">20211129_DDA</strain>
        <tissue evidence="2">Liver</tissue>
    </source>
</reference>
<comment type="caution">
    <text evidence="2">The sequence shown here is derived from an EMBL/GenBank/DDBJ whole genome shotgun (WGS) entry which is preliminary data.</text>
</comment>
<feature type="region of interest" description="Disordered" evidence="1">
    <location>
        <begin position="213"/>
        <end position="243"/>
    </location>
</feature>
<organism evidence="2 3">
    <name type="scientific">Pleurodeles waltl</name>
    <name type="common">Iberian ribbed newt</name>
    <dbReference type="NCBI Taxonomy" id="8319"/>
    <lineage>
        <taxon>Eukaryota</taxon>
        <taxon>Metazoa</taxon>
        <taxon>Chordata</taxon>
        <taxon>Craniata</taxon>
        <taxon>Vertebrata</taxon>
        <taxon>Euteleostomi</taxon>
        <taxon>Amphibia</taxon>
        <taxon>Batrachia</taxon>
        <taxon>Caudata</taxon>
        <taxon>Salamandroidea</taxon>
        <taxon>Salamandridae</taxon>
        <taxon>Pleurodelinae</taxon>
        <taxon>Pleurodeles</taxon>
    </lineage>
</organism>
<keyword evidence="3" id="KW-1185">Reference proteome</keyword>
<sequence>MDTSSCGLGGRRSLTKLSKLNNKTNAGCVKDVNENGRSWSGGEAASSELKGNPQPVITDFLMKGAEGTGTAEPQLLPSPPQESSNIYRIVSGGSNNGTLGSDQSGANPVITPVQMEEMQNMVENQPIELLEVMEGADSAGVINDIGETHPEYKKDQEGNFADILTEPNRTRASRNLNPVIQELLITEEQDAEPRQSEGVGKVVGWSNEGRGKFYSLTEDSDGNSSDGVQSDAEDNLSSELETSLSSAIGPTIKQLQRQNKHTKRQSGTAAAEVIVAEHSAAALKWYYSGIILCTPEKALNTCPTRNNGRGGSGEDVSKVHSEETILQLIYGRIQELQTETRADSRRARFATKQLQVTVSKVAKSCERLKKN</sequence>
<feature type="compositionally biased region" description="Polar residues" evidence="1">
    <location>
        <begin position="92"/>
        <end position="106"/>
    </location>
</feature>